<keyword evidence="2" id="KW-0732">Signal</keyword>
<evidence type="ECO:0008006" key="5">
    <source>
        <dbReference type="Google" id="ProtNLM"/>
    </source>
</evidence>
<feature type="chain" id="PRO_5043713278" description="Excalibur calcium-binding domain-containing protein" evidence="2">
    <location>
        <begin position="17"/>
        <end position="254"/>
    </location>
</feature>
<feature type="signal peptide" evidence="2">
    <location>
        <begin position="1"/>
        <end position="16"/>
    </location>
</feature>
<evidence type="ECO:0000256" key="2">
    <source>
        <dbReference type="SAM" id="SignalP"/>
    </source>
</evidence>
<evidence type="ECO:0000256" key="1">
    <source>
        <dbReference type="SAM" id="MobiDB-lite"/>
    </source>
</evidence>
<evidence type="ECO:0000313" key="3">
    <source>
        <dbReference type="EMBL" id="WCE69611.1"/>
    </source>
</evidence>
<protein>
    <recommendedName>
        <fullName evidence="5">Excalibur calcium-binding domain-containing protein</fullName>
    </recommendedName>
</protein>
<organism evidence="3 4">
    <name type="scientific">Sulfitobacter faviae</name>
    <dbReference type="NCBI Taxonomy" id="1775881"/>
    <lineage>
        <taxon>Bacteria</taxon>
        <taxon>Pseudomonadati</taxon>
        <taxon>Pseudomonadota</taxon>
        <taxon>Alphaproteobacteria</taxon>
        <taxon>Rhodobacterales</taxon>
        <taxon>Roseobacteraceae</taxon>
        <taxon>Sulfitobacter</taxon>
    </lineage>
</organism>
<dbReference type="RefSeq" id="WP_271687965.1">
    <property type="nucleotide sequence ID" value="NZ_CP116423.1"/>
</dbReference>
<name>A0AAX3LMK3_9RHOB</name>
<proteinExistence type="predicted"/>
<dbReference type="AlphaFoldDB" id="A0AAX3LMK3"/>
<reference evidence="3" key="1">
    <citation type="submission" date="2023-01" db="EMBL/GenBank/DDBJ databases">
        <title>Comparative genomic analysis of cold water coral derived Sulfitobacter faviae: insights into their metabolism and habitat adaptation.</title>
        <authorList>
            <person name="Guo Y."/>
            <person name="Lin S."/>
            <person name="Huang Z."/>
            <person name="Tang K."/>
            <person name="Wang X."/>
        </authorList>
    </citation>
    <scope>NUCLEOTIDE SEQUENCE</scope>
    <source>
        <strain evidence="3">SCSIO W_1865</strain>
    </source>
</reference>
<evidence type="ECO:0000313" key="4">
    <source>
        <dbReference type="Proteomes" id="UP001210770"/>
    </source>
</evidence>
<dbReference type="PROSITE" id="PS51257">
    <property type="entry name" value="PROKAR_LIPOPROTEIN"/>
    <property type="match status" value="1"/>
</dbReference>
<dbReference type="EMBL" id="CP116423">
    <property type="protein sequence ID" value="WCE69611.1"/>
    <property type="molecule type" value="Genomic_DNA"/>
</dbReference>
<accession>A0AAX3LMK3</accession>
<gene>
    <name evidence="3" type="ORF">PL336_12465</name>
</gene>
<dbReference type="Proteomes" id="UP001210770">
    <property type="component" value="Chromosome"/>
</dbReference>
<feature type="region of interest" description="Disordered" evidence="1">
    <location>
        <begin position="225"/>
        <end position="254"/>
    </location>
</feature>
<sequence length="254" mass="26173">MITRTLLAMTAGGLLAACQPAIPDSGNINTGRGVGFGDGSFEAEQRARDAALAGDGSYMPAASEVTAQPLDDGSPEATAAETARVLAATRPGGASNGLGNDAATNSGVAPVNASPSNPPPAAVNAVGISNENNFDAVSGQRSIQDDAARVAANRAQYEVVQPEALPERRNVGPNIVAYALQTNQSVGQQIYSRIGFNKARKFERACAQYGHADQAQIAFLEAGGPEKDRLGMDPDGDGFACDWDPTPFRRAAQG</sequence>
<feature type="region of interest" description="Disordered" evidence="1">
    <location>
        <begin position="90"/>
        <end position="122"/>
    </location>
</feature>